<dbReference type="PANTHER" id="PTHR34136:SF1">
    <property type="entry name" value="UDP-N-ACETYL-D-MANNOSAMINURONIC ACID TRANSFERASE"/>
    <property type="match status" value="1"/>
</dbReference>
<organism evidence="3 4">
    <name type="scientific">Phormidium pseudopriestleyi FRX01</name>
    <dbReference type="NCBI Taxonomy" id="1759528"/>
    <lineage>
        <taxon>Bacteria</taxon>
        <taxon>Bacillati</taxon>
        <taxon>Cyanobacteriota</taxon>
        <taxon>Cyanophyceae</taxon>
        <taxon>Oscillatoriophycideae</taxon>
        <taxon>Oscillatoriales</taxon>
        <taxon>Oscillatoriaceae</taxon>
        <taxon>Phormidium</taxon>
    </lineage>
</organism>
<proteinExistence type="predicted"/>
<dbReference type="InterPro" id="IPR004629">
    <property type="entry name" value="WecG_TagA_CpsF"/>
</dbReference>
<dbReference type="NCBIfam" id="TIGR00696">
    <property type="entry name" value="wecG_tagA_cpsF"/>
    <property type="match status" value="1"/>
</dbReference>
<name>A0ABS3FVI5_9CYAN</name>
<comment type="caution">
    <text evidence="3">The sequence shown here is derived from an EMBL/GenBank/DDBJ whole genome shotgun (WGS) entry which is preliminary data.</text>
</comment>
<protein>
    <submittedName>
        <fullName evidence="3">WecB/TagA/CpsF family glycosyltransferase</fullName>
    </submittedName>
</protein>
<keyword evidence="4" id="KW-1185">Reference proteome</keyword>
<evidence type="ECO:0000313" key="4">
    <source>
        <dbReference type="Proteomes" id="UP000664844"/>
    </source>
</evidence>
<dbReference type="CDD" id="cd06533">
    <property type="entry name" value="Glyco_transf_WecG_TagA"/>
    <property type="match status" value="1"/>
</dbReference>
<dbReference type="Proteomes" id="UP000664844">
    <property type="component" value="Unassembled WGS sequence"/>
</dbReference>
<evidence type="ECO:0000256" key="1">
    <source>
        <dbReference type="ARBA" id="ARBA00022676"/>
    </source>
</evidence>
<evidence type="ECO:0000256" key="2">
    <source>
        <dbReference type="ARBA" id="ARBA00022679"/>
    </source>
</evidence>
<sequence>MNKINILNVTIDNLTQEELLILLKDKGGVVVTPNVDHLIKLQKDPEFHHIYQEADYRVCDSQILKIVSNWLGSPIREKISGSDLFPAFYNYFKDDLDTKIFLLGAAEGVAHKAQKNINSKLGREMVIGCYSPSYGFEKNEAECQKIIEMINQSGATVLAVGVGAPKQEKWIYKYKNQLQNIKVFMAIGATLDFEAGNRPRSPEWMSQYGVEWAFRLMSEPKRLWKRYLVEDLPFFWLVFQQKLNLYQYKSPIGQLLKRAGLISSEQVEEILQEQAYERHLRFGDLLARRGWVKPETVDFFASQLPQLATAHPQQPLGQYLKKAALLNDDQITRILNYQRQTGMKFGEIAVLKGWVKQETIDWFLETVKTEHKVRSLDDKQNYSKPSMTAIAS</sequence>
<dbReference type="SUPFAM" id="SSF160246">
    <property type="entry name" value="EspE N-terminal domain-like"/>
    <property type="match status" value="2"/>
</dbReference>
<accession>A0ABS3FVI5</accession>
<reference evidence="3 4" key="1">
    <citation type="submission" date="2021-03" db="EMBL/GenBank/DDBJ databases">
        <title>Metabolic Capacity of the Antarctic Cyanobacterium Phormidium pseudopriestleyi that Sustains Oxygenic Photosynthesis in the Presence of Hydrogen Sulfide.</title>
        <authorList>
            <person name="Lumian J.E."/>
            <person name="Jungblut A.D."/>
            <person name="Dillon M.L."/>
            <person name="Hawes I."/>
            <person name="Doran P.T."/>
            <person name="Mackey T.J."/>
            <person name="Dick G.J."/>
            <person name="Grettenberger C.L."/>
            <person name="Sumner D.Y."/>
        </authorList>
    </citation>
    <scope>NUCLEOTIDE SEQUENCE [LARGE SCALE GENOMIC DNA]</scope>
    <source>
        <strain evidence="3 4">FRX01</strain>
    </source>
</reference>
<keyword evidence="2" id="KW-0808">Transferase</keyword>
<keyword evidence="1" id="KW-0328">Glycosyltransferase</keyword>
<dbReference type="PANTHER" id="PTHR34136">
    <property type="match status" value="1"/>
</dbReference>
<evidence type="ECO:0000313" key="3">
    <source>
        <dbReference type="EMBL" id="MBO0350783.1"/>
    </source>
</evidence>
<gene>
    <name evidence="3" type="ORF">J0895_17140</name>
</gene>
<dbReference type="RefSeq" id="WP_207089257.1">
    <property type="nucleotide sequence ID" value="NZ_JAFLQW010000459.1"/>
</dbReference>
<dbReference type="EMBL" id="JAFLQW010000459">
    <property type="protein sequence ID" value="MBO0350783.1"/>
    <property type="molecule type" value="Genomic_DNA"/>
</dbReference>
<dbReference type="Pfam" id="PF03808">
    <property type="entry name" value="Glyco_tran_WecG"/>
    <property type="match status" value="1"/>
</dbReference>
<dbReference type="InterPro" id="IPR037257">
    <property type="entry name" value="T2SS_E_N_sf"/>
</dbReference>